<evidence type="ECO:0000256" key="1">
    <source>
        <dbReference type="ARBA" id="ARBA00004651"/>
    </source>
</evidence>
<keyword evidence="8" id="KW-0807">Transducer</keyword>
<dbReference type="InParanoid" id="A7RZ43"/>
<evidence type="ECO:0000256" key="5">
    <source>
        <dbReference type="ARBA" id="ARBA00023040"/>
    </source>
</evidence>
<keyword evidence="12" id="KW-1185">Reference proteome</keyword>
<dbReference type="InterPro" id="IPR000276">
    <property type="entry name" value="GPCR_Rhodpsn"/>
</dbReference>
<dbReference type="GO" id="GO:0005886">
    <property type="term" value="C:plasma membrane"/>
    <property type="evidence" value="ECO:0000318"/>
    <property type="project" value="GO_Central"/>
</dbReference>
<dbReference type="Proteomes" id="UP000001593">
    <property type="component" value="Unassembled WGS sequence"/>
</dbReference>
<gene>
    <name evidence="11" type="ORF">NEMVEDRAFT_v1g204296</name>
</gene>
<dbReference type="PRINTS" id="PR00237">
    <property type="entry name" value="GPCRRHODOPSN"/>
</dbReference>
<evidence type="ECO:0000313" key="12">
    <source>
        <dbReference type="Proteomes" id="UP000001593"/>
    </source>
</evidence>
<evidence type="ECO:0000256" key="4">
    <source>
        <dbReference type="ARBA" id="ARBA00022989"/>
    </source>
</evidence>
<dbReference type="Pfam" id="PF00001">
    <property type="entry name" value="7tm_1"/>
    <property type="match status" value="1"/>
</dbReference>
<dbReference type="FunFam" id="1.20.1070.10:FF:000355">
    <property type="entry name" value="Predicted protein"/>
    <property type="match status" value="1"/>
</dbReference>
<accession>A7RZ43</accession>
<keyword evidence="6 9" id="KW-0472">Membrane</keyword>
<keyword evidence="4 9" id="KW-1133">Transmembrane helix</keyword>
<keyword evidence="2" id="KW-1003">Cell membrane</keyword>
<proteinExistence type="predicted"/>
<feature type="transmembrane region" description="Helical" evidence="9">
    <location>
        <begin position="74"/>
        <end position="100"/>
    </location>
</feature>
<feature type="transmembrane region" description="Helical" evidence="9">
    <location>
        <begin position="154"/>
        <end position="176"/>
    </location>
</feature>
<name>A7RZ43_NEMVE</name>
<feature type="transmembrane region" description="Helical" evidence="9">
    <location>
        <begin position="30"/>
        <end position="53"/>
    </location>
</feature>
<evidence type="ECO:0000256" key="3">
    <source>
        <dbReference type="ARBA" id="ARBA00022692"/>
    </source>
</evidence>
<keyword evidence="7" id="KW-0675">Receptor</keyword>
<feature type="transmembrane region" description="Helical" evidence="9">
    <location>
        <begin position="202"/>
        <end position="224"/>
    </location>
</feature>
<dbReference type="Gene3D" id="1.20.1070.10">
    <property type="entry name" value="Rhodopsin 7-helix transmembrane proteins"/>
    <property type="match status" value="1"/>
</dbReference>
<dbReference type="GO" id="GO:0007218">
    <property type="term" value="P:neuropeptide signaling pathway"/>
    <property type="evidence" value="ECO:0000318"/>
    <property type="project" value="GO_Central"/>
</dbReference>
<feature type="transmembrane region" description="Helical" evidence="9">
    <location>
        <begin position="281"/>
        <end position="304"/>
    </location>
</feature>
<dbReference type="PROSITE" id="PS50262">
    <property type="entry name" value="G_PROTEIN_RECEP_F1_2"/>
    <property type="match status" value="1"/>
</dbReference>
<dbReference type="HOGENOM" id="CLU_495494_0_0_1"/>
<dbReference type="PANTHER" id="PTHR24230:SF75">
    <property type="entry name" value="RELAXIN FAMILY PEPTIDE RECEPTOR 3"/>
    <property type="match status" value="1"/>
</dbReference>
<dbReference type="EMBL" id="DS469555">
    <property type="protein sequence ID" value="EDO43292.1"/>
    <property type="molecule type" value="Genomic_DNA"/>
</dbReference>
<dbReference type="PANTHER" id="PTHR24230">
    <property type="entry name" value="G-PROTEIN COUPLED RECEPTOR"/>
    <property type="match status" value="1"/>
</dbReference>
<evidence type="ECO:0000256" key="2">
    <source>
        <dbReference type="ARBA" id="ARBA00022475"/>
    </source>
</evidence>
<reference evidence="11 12" key="1">
    <citation type="journal article" date="2007" name="Science">
        <title>Sea anemone genome reveals ancestral eumetazoan gene repertoire and genomic organization.</title>
        <authorList>
            <person name="Putnam N.H."/>
            <person name="Srivastava M."/>
            <person name="Hellsten U."/>
            <person name="Dirks B."/>
            <person name="Chapman J."/>
            <person name="Salamov A."/>
            <person name="Terry A."/>
            <person name="Shapiro H."/>
            <person name="Lindquist E."/>
            <person name="Kapitonov V.V."/>
            <person name="Jurka J."/>
            <person name="Genikhovich G."/>
            <person name="Grigoriev I.V."/>
            <person name="Lucas S.M."/>
            <person name="Steele R.E."/>
            <person name="Finnerty J.R."/>
            <person name="Technau U."/>
            <person name="Martindale M.Q."/>
            <person name="Rokhsar D.S."/>
        </authorList>
    </citation>
    <scope>NUCLEOTIDE SEQUENCE [LARGE SCALE GENOMIC DNA]</scope>
    <source>
        <strain evidence="12">CH2 X CH6</strain>
    </source>
</reference>
<sequence length="550" mass="61206">MACQGNSTGKGRNTTEKIYVPNPIDKETKFVLIMLACLVSVSGVIGNSLILHYKRKEKKNTVRLQRALDRAHVIYAFIQSHAYSDLLGSIIGLPVLLALLFDVARNDWDCKLYKFITFLFPSITVLNVLVIAVERYLGSFHVLLVPRKQTVRRLLACVWVFGGLSALAPAACYKNLRVDMDEHRYTIGCLYDKSVPAFGVMLYSYLVLFYVFPCIILSFVAFRVTRLLNRRRTPRRSFQHKGSRLLINVLIAFVVPYSLWVLLTALRLVINPELTYQQDTILRYVFSVIAFSNGVVNPFIYLYYSDEFLDRLRKNLRINTVQFNIGSPQRDQHSVSNHEGIEVDVVQASSPLRLSVQDIKLTKVVKNGPTSRCEATSTSSSVEVPTTSHSAITYPLPSTAQCDVPSTLPSTRPCPFTAYFHVPCTPPPSTPCHSTAYCDVPCTPPPTTPYLSTAHRDVPCAPQPNTSYPSNAHCDVPCTPPPNTSRPSTAHRDVPCAPQPNTSYPSNAHCDVPCTPPHNTSCPSTAHHYVPCTPPPTHPAALFHCVTRAC</sequence>
<evidence type="ECO:0000256" key="8">
    <source>
        <dbReference type="ARBA" id="ARBA00023224"/>
    </source>
</evidence>
<evidence type="ECO:0000259" key="10">
    <source>
        <dbReference type="PROSITE" id="PS50262"/>
    </source>
</evidence>
<feature type="transmembrane region" description="Helical" evidence="9">
    <location>
        <begin position="245"/>
        <end position="269"/>
    </location>
</feature>
<protein>
    <recommendedName>
        <fullName evidence="10">G-protein coupled receptors family 1 profile domain-containing protein</fullName>
    </recommendedName>
</protein>
<keyword evidence="3 9" id="KW-0812">Transmembrane</keyword>
<dbReference type="GO" id="GO:0008528">
    <property type="term" value="F:G protein-coupled peptide receptor activity"/>
    <property type="evidence" value="ECO:0000318"/>
    <property type="project" value="GO_Central"/>
</dbReference>
<comment type="subcellular location">
    <subcellularLocation>
        <location evidence="1">Cell membrane</location>
        <topology evidence="1">Multi-pass membrane protein</topology>
    </subcellularLocation>
</comment>
<dbReference type="SUPFAM" id="SSF81321">
    <property type="entry name" value="Family A G protein-coupled receptor-like"/>
    <property type="match status" value="1"/>
</dbReference>
<feature type="transmembrane region" description="Helical" evidence="9">
    <location>
        <begin position="112"/>
        <end position="133"/>
    </location>
</feature>
<evidence type="ECO:0000256" key="7">
    <source>
        <dbReference type="ARBA" id="ARBA00023170"/>
    </source>
</evidence>
<dbReference type="AlphaFoldDB" id="A7RZ43"/>
<keyword evidence="5" id="KW-0297">G-protein coupled receptor</keyword>
<evidence type="ECO:0000313" key="11">
    <source>
        <dbReference type="EMBL" id="EDO43292.1"/>
    </source>
</evidence>
<feature type="domain" description="G-protein coupled receptors family 1 profile" evidence="10">
    <location>
        <begin position="46"/>
        <end position="301"/>
    </location>
</feature>
<evidence type="ECO:0000256" key="9">
    <source>
        <dbReference type="SAM" id="Phobius"/>
    </source>
</evidence>
<dbReference type="PhylomeDB" id="A7RZ43"/>
<organism evidence="11 12">
    <name type="scientific">Nematostella vectensis</name>
    <name type="common">Starlet sea anemone</name>
    <dbReference type="NCBI Taxonomy" id="45351"/>
    <lineage>
        <taxon>Eukaryota</taxon>
        <taxon>Metazoa</taxon>
        <taxon>Cnidaria</taxon>
        <taxon>Anthozoa</taxon>
        <taxon>Hexacorallia</taxon>
        <taxon>Actiniaria</taxon>
        <taxon>Edwardsiidae</taxon>
        <taxon>Nematostella</taxon>
    </lineage>
</organism>
<evidence type="ECO:0000256" key="6">
    <source>
        <dbReference type="ARBA" id="ARBA00023136"/>
    </source>
</evidence>
<dbReference type="CDD" id="cd00637">
    <property type="entry name" value="7tm_classA_rhodopsin-like"/>
    <property type="match status" value="1"/>
</dbReference>
<dbReference type="InterPro" id="IPR017452">
    <property type="entry name" value="GPCR_Rhodpsn_7TM"/>
</dbReference>